<organism evidence="1">
    <name type="scientific">Hexamita inflata</name>
    <dbReference type="NCBI Taxonomy" id="28002"/>
    <lineage>
        <taxon>Eukaryota</taxon>
        <taxon>Metamonada</taxon>
        <taxon>Diplomonadida</taxon>
        <taxon>Hexamitidae</taxon>
        <taxon>Hexamitinae</taxon>
        <taxon>Hexamita</taxon>
    </lineage>
</organism>
<sequence length="549" mass="64255">MNTELCYSILNKITEVDTTVQLHPLSTLQQMHYFVFNLGPKELYSNQNMCTHVSNRLLQFNKVEMDEVQFNKHVWVKSKLSDKSRHWFEALIRAYPDKQFYGNPFDMNIPTVLRNLLIEIQMIRLYEQFYSVGLFKISSMFVLTEYDDEQDNQWLQMLKYIDYDIQVKVFKPLKTEDLLSKIEWETVMSVLQEEAKNFVKPINSKTSQFHEINSICKPGQDPLEIYEQEFEKHKEKQNLVVTVVDKFGGVPRQCISDIDFSLVQSEFAQIDFSTLKKQTLSITDKLPQMPLIPDEFEEIITLSSPTVAVLPRYIPYHYKILFSCKAFKNCLTTDYSYICLYQNHMDLMTIHFDRLPVNYSRTEMTDFITVDYRYKSDDIIFSSEQMKNALSSTFIQNNSYFKQSNKLDLIVFVQQQSRNRINVGAITVALDSCLPNLKHNAMVAYEENIQNGIQTMHYTNTFSKMFKDVCSCMYESIVKSNHGINRQILFLGIMQAGFEMLPKAAHLLRKFWFQELLGGKLDAKTALGLFSKVMDLHSRFCIQAKVDID</sequence>
<dbReference type="AlphaFoldDB" id="A0AA86RAR6"/>
<evidence type="ECO:0000313" key="1">
    <source>
        <dbReference type="EMBL" id="CAI9964745.1"/>
    </source>
</evidence>
<evidence type="ECO:0000313" key="2">
    <source>
        <dbReference type="EMBL" id="CAL6045787.1"/>
    </source>
</evidence>
<protein>
    <submittedName>
        <fullName evidence="2">Hypothetical_protein</fullName>
    </submittedName>
</protein>
<reference evidence="1" key="1">
    <citation type="submission" date="2023-06" db="EMBL/GenBank/DDBJ databases">
        <authorList>
            <person name="Kurt Z."/>
        </authorList>
    </citation>
    <scope>NUCLEOTIDE SEQUENCE</scope>
</reference>
<proteinExistence type="predicted"/>
<accession>A0AA86RAR6</accession>
<reference evidence="2 3" key="2">
    <citation type="submission" date="2024-07" db="EMBL/GenBank/DDBJ databases">
        <authorList>
            <person name="Akdeniz Z."/>
        </authorList>
    </citation>
    <scope>NUCLEOTIDE SEQUENCE [LARGE SCALE GENOMIC DNA]</scope>
</reference>
<dbReference type="Proteomes" id="UP001642409">
    <property type="component" value="Unassembled WGS sequence"/>
</dbReference>
<name>A0AA86RAR6_9EUKA</name>
<dbReference type="EMBL" id="CAXDID020000165">
    <property type="protein sequence ID" value="CAL6045787.1"/>
    <property type="molecule type" value="Genomic_DNA"/>
</dbReference>
<dbReference type="EMBL" id="CATOUU010000981">
    <property type="protein sequence ID" value="CAI9964745.1"/>
    <property type="molecule type" value="Genomic_DNA"/>
</dbReference>
<evidence type="ECO:0000313" key="3">
    <source>
        <dbReference type="Proteomes" id="UP001642409"/>
    </source>
</evidence>
<comment type="caution">
    <text evidence="1">The sequence shown here is derived from an EMBL/GenBank/DDBJ whole genome shotgun (WGS) entry which is preliminary data.</text>
</comment>
<gene>
    <name evidence="2" type="ORF">HINF_LOCUS41375</name>
    <name evidence="1" type="ORF">HINF_LOCUS52390</name>
</gene>
<keyword evidence="3" id="KW-1185">Reference proteome</keyword>